<organism evidence="17 18">
    <name type="scientific">Clostridium scindens (strain JCM 10418 / VPI 12708)</name>
    <dbReference type="NCBI Taxonomy" id="29347"/>
    <lineage>
        <taxon>Bacteria</taxon>
        <taxon>Bacillati</taxon>
        <taxon>Bacillota</taxon>
        <taxon>Clostridia</taxon>
        <taxon>Lachnospirales</taxon>
        <taxon>Lachnospiraceae</taxon>
    </lineage>
</organism>
<dbReference type="GO" id="GO:0005524">
    <property type="term" value="F:ATP binding"/>
    <property type="evidence" value="ECO:0007669"/>
    <property type="project" value="UniProtKB-KW"/>
</dbReference>
<dbReference type="Proteomes" id="UP000462363">
    <property type="component" value="Unassembled WGS sequence"/>
</dbReference>
<evidence type="ECO:0000256" key="10">
    <source>
        <dbReference type="ARBA" id="ARBA00022840"/>
    </source>
</evidence>
<evidence type="ECO:0000256" key="9">
    <source>
        <dbReference type="ARBA" id="ARBA00022777"/>
    </source>
</evidence>
<protein>
    <recommendedName>
        <fullName evidence="3">histidine kinase</fullName>
        <ecNumber evidence="3">2.7.13.3</ecNumber>
    </recommendedName>
</protein>
<dbReference type="Gene3D" id="3.30.565.10">
    <property type="entry name" value="Histidine kinase-like ATPase, C-terminal domain"/>
    <property type="match status" value="1"/>
</dbReference>
<dbReference type="InterPro" id="IPR003660">
    <property type="entry name" value="HAMP_dom"/>
</dbReference>
<dbReference type="InterPro" id="IPR003661">
    <property type="entry name" value="HisK_dim/P_dom"/>
</dbReference>
<keyword evidence="10" id="KW-0067">ATP-binding</keyword>
<feature type="transmembrane region" description="Helical" evidence="14">
    <location>
        <begin position="93"/>
        <end position="114"/>
    </location>
</feature>
<keyword evidence="13 14" id="KW-0472">Membrane</keyword>
<dbReference type="SMART" id="SM00304">
    <property type="entry name" value="HAMP"/>
    <property type="match status" value="1"/>
</dbReference>
<evidence type="ECO:0000256" key="3">
    <source>
        <dbReference type="ARBA" id="ARBA00012438"/>
    </source>
</evidence>
<feature type="transmembrane region" description="Helical" evidence="14">
    <location>
        <begin position="24"/>
        <end position="45"/>
    </location>
</feature>
<dbReference type="Gene3D" id="1.10.287.130">
    <property type="match status" value="1"/>
</dbReference>
<evidence type="ECO:0000256" key="8">
    <source>
        <dbReference type="ARBA" id="ARBA00022741"/>
    </source>
</evidence>
<dbReference type="EC" id="2.7.13.3" evidence="3"/>
<keyword evidence="7 14" id="KW-0812">Transmembrane</keyword>
<evidence type="ECO:0000256" key="11">
    <source>
        <dbReference type="ARBA" id="ARBA00022989"/>
    </source>
</evidence>
<evidence type="ECO:0000259" key="15">
    <source>
        <dbReference type="PROSITE" id="PS50109"/>
    </source>
</evidence>
<feature type="domain" description="HAMP" evidence="16">
    <location>
        <begin position="116"/>
        <end position="168"/>
    </location>
</feature>
<dbReference type="Pfam" id="PF02518">
    <property type="entry name" value="HATPase_c"/>
    <property type="match status" value="1"/>
</dbReference>
<dbReference type="PRINTS" id="PR00344">
    <property type="entry name" value="BCTRLSENSOR"/>
</dbReference>
<evidence type="ECO:0000313" key="17">
    <source>
        <dbReference type="EMBL" id="MSS41468.1"/>
    </source>
</evidence>
<dbReference type="Pfam" id="PF00512">
    <property type="entry name" value="HisKA"/>
    <property type="match status" value="1"/>
</dbReference>
<evidence type="ECO:0000256" key="1">
    <source>
        <dbReference type="ARBA" id="ARBA00000085"/>
    </source>
</evidence>
<dbReference type="EMBL" id="VUMB01000037">
    <property type="protein sequence ID" value="MSS41468.1"/>
    <property type="molecule type" value="Genomic_DNA"/>
</dbReference>
<dbReference type="SUPFAM" id="SSF55874">
    <property type="entry name" value="ATPase domain of HSP90 chaperone/DNA topoisomerase II/histidine kinase"/>
    <property type="match status" value="1"/>
</dbReference>
<keyword evidence="4" id="KW-1003">Cell membrane</keyword>
<dbReference type="PROSITE" id="PS50885">
    <property type="entry name" value="HAMP"/>
    <property type="match status" value="1"/>
</dbReference>
<dbReference type="SUPFAM" id="SSF158472">
    <property type="entry name" value="HAMP domain-like"/>
    <property type="match status" value="1"/>
</dbReference>
<sequence>MDWINEKFEKLFSWVRNLTFRRAMIAYILLTSVIVWALSFVTMRLCWQWENSLWKQYDSINDLGNVIVENGLMWMNSMWRQQVDGRLIVLDMIRVWCPFFYFLAGIIVAICLFYRRRLRTPLAILEDSAAAIRGNDLDFRIAYDSRDEMGRLCQSFEEMRQELVCNKENMWKLVERQKELNAAFAHDLRTPLTVLKGYTDFLARYIPEGKVSQEKMQDTLELMSDHIKRLERYSYTMKEVRGIDEVPLRAEDMALEGIQSKIGEVVFALNQIGDIWIDYARSETECEIYADDSLIVEVLENLLSNAIRYARTKIQVMDDYDAASSELILAVRDDGPGFAKEQMRKALRPYYKEYEDDAKDEHFGIGLHICRQLCRKHGGTLDIANSVEGGAIATASFSCKKESRES</sequence>
<dbReference type="PROSITE" id="PS50109">
    <property type="entry name" value="HIS_KIN"/>
    <property type="match status" value="1"/>
</dbReference>
<dbReference type="GO" id="GO:0005886">
    <property type="term" value="C:plasma membrane"/>
    <property type="evidence" value="ECO:0007669"/>
    <property type="project" value="UniProtKB-SubCell"/>
</dbReference>
<dbReference type="AlphaFoldDB" id="A0A844F565"/>
<evidence type="ECO:0000256" key="2">
    <source>
        <dbReference type="ARBA" id="ARBA00004651"/>
    </source>
</evidence>
<evidence type="ECO:0000256" key="4">
    <source>
        <dbReference type="ARBA" id="ARBA00022475"/>
    </source>
</evidence>
<dbReference type="SMART" id="SM00388">
    <property type="entry name" value="HisKA"/>
    <property type="match status" value="1"/>
</dbReference>
<comment type="caution">
    <text evidence="17">The sequence shown here is derived from an EMBL/GenBank/DDBJ whole genome shotgun (WGS) entry which is preliminary data.</text>
</comment>
<dbReference type="CDD" id="cd00082">
    <property type="entry name" value="HisKA"/>
    <property type="match status" value="1"/>
</dbReference>
<feature type="domain" description="Histidine kinase" evidence="15">
    <location>
        <begin position="183"/>
        <end position="401"/>
    </location>
</feature>
<dbReference type="RefSeq" id="WP_154322351.1">
    <property type="nucleotide sequence ID" value="NZ_CAUEXX010000007.1"/>
</dbReference>
<name>A0A844F565_CLOSV</name>
<dbReference type="CDD" id="cd06225">
    <property type="entry name" value="HAMP"/>
    <property type="match status" value="1"/>
</dbReference>
<reference evidence="17 18" key="1">
    <citation type="submission" date="2019-08" db="EMBL/GenBank/DDBJ databases">
        <title>In-depth cultivation of the pig gut microbiome towards novel bacterial diversity and tailored functional studies.</title>
        <authorList>
            <person name="Wylensek D."/>
            <person name="Hitch T.C.A."/>
            <person name="Clavel T."/>
        </authorList>
    </citation>
    <scope>NUCLEOTIDE SEQUENCE [LARGE SCALE GENOMIC DNA]</scope>
    <source>
        <strain evidence="17 18">BL-389-WT-3D</strain>
    </source>
</reference>
<proteinExistence type="predicted"/>
<dbReference type="InterPro" id="IPR036890">
    <property type="entry name" value="HATPase_C_sf"/>
</dbReference>
<dbReference type="PANTHER" id="PTHR45528">
    <property type="entry name" value="SENSOR HISTIDINE KINASE CPXA"/>
    <property type="match status" value="1"/>
</dbReference>
<keyword evidence="5" id="KW-0597">Phosphoprotein</keyword>
<dbReference type="Pfam" id="PF00672">
    <property type="entry name" value="HAMP"/>
    <property type="match status" value="1"/>
</dbReference>
<dbReference type="GO" id="GO:0000155">
    <property type="term" value="F:phosphorelay sensor kinase activity"/>
    <property type="evidence" value="ECO:0007669"/>
    <property type="project" value="InterPro"/>
</dbReference>
<keyword evidence="11 14" id="KW-1133">Transmembrane helix</keyword>
<gene>
    <name evidence="17" type="ORF">FYJ37_14260</name>
</gene>
<keyword evidence="12" id="KW-0902">Two-component regulatory system</keyword>
<accession>A0A844F565</accession>
<dbReference type="SMART" id="SM00387">
    <property type="entry name" value="HATPase_c"/>
    <property type="match status" value="1"/>
</dbReference>
<evidence type="ECO:0000256" key="7">
    <source>
        <dbReference type="ARBA" id="ARBA00022692"/>
    </source>
</evidence>
<dbReference type="InterPro" id="IPR036097">
    <property type="entry name" value="HisK_dim/P_sf"/>
</dbReference>
<comment type="catalytic activity">
    <reaction evidence="1">
        <text>ATP + protein L-histidine = ADP + protein N-phospho-L-histidine.</text>
        <dbReference type="EC" id="2.7.13.3"/>
    </reaction>
</comment>
<evidence type="ECO:0000256" key="14">
    <source>
        <dbReference type="SAM" id="Phobius"/>
    </source>
</evidence>
<dbReference type="InterPro" id="IPR005467">
    <property type="entry name" value="His_kinase_dom"/>
</dbReference>
<keyword evidence="9 17" id="KW-0418">Kinase</keyword>
<dbReference type="PANTHER" id="PTHR45528:SF1">
    <property type="entry name" value="SENSOR HISTIDINE KINASE CPXA"/>
    <property type="match status" value="1"/>
</dbReference>
<keyword evidence="8" id="KW-0547">Nucleotide-binding</keyword>
<evidence type="ECO:0000256" key="12">
    <source>
        <dbReference type="ARBA" id="ARBA00023012"/>
    </source>
</evidence>
<keyword evidence="6" id="KW-0808">Transferase</keyword>
<dbReference type="InterPro" id="IPR003594">
    <property type="entry name" value="HATPase_dom"/>
</dbReference>
<dbReference type="InterPro" id="IPR050398">
    <property type="entry name" value="HssS/ArlS-like"/>
</dbReference>
<dbReference type="Gene3D" id="6.10.340.10">
    <property type="match status" value="1"/>
</dbReference>
<evidence type="ECO:0000256" key="6">
    <source>
        <dbReference type="ARBA" id="ARBA00022679"/>
    </source>
</evidence>
<evidence type="ECO:0000313" key="18">
    <source>
        <dbReference type="Proteomes" id="UP000462363"/>
    </source>
</evidence>
<evidence type="ECO:0000259" key="16">
    <source>
        <dbReference type="PROSITE" id="PS50885"/>
    </source>
</evidence>
<evidence type="ECO:0000256" key="13">
    <source>
        <dbReference type="ARBA" id="ARBA00023136"/>
    </source>
</evidence>
<comment type="subcellular location">
    <subcellularLocation>
        <location evidence="2">Cell membrane</location>
        <topology evidence="2">Multi-pass membrane protein</topology>
    </subcellularLocation>
</comment>
<dbReference type="SUPFAM" id="SSF47384">
    <property type="entry name" value="Homodimeric domain of signal transducing histidine kinase"/>
    <property type="match status" value="1"/>
</dbReference>
<evidence type="ECO:0000256" key="5">
    <source>
        <dbReference type="ARBA" id="ARBA00022553"/>
    </source>
</evidence>
<dbReference type="InterPro" id="IPR004358">
    <property type="entry name" value="Sig_transdc_His_kin-like_C"/>
</dbReference>